<dbReference type="PANTHER" id="PTHR10652">
    <property type="entry name" value="ADENYLYL CYCLASE-ASSOCIATED PROTEIN"/>
    <property type="match status" value="1"/>
</dbReference>
<feature type="region of interest" description="Disordered" evidence="2">
    <location>
        <begin position="49"/>
        <end position="77"/>
    </location>
</feature>
<feature type="compositionally biased region" description="Pro residues" evidence="2">
    <location>
        <begin position="1"/>
        <end position="17"/>
    </location>
</feature>
<dbReference type="OrthoDB" id="1601at2759"/>
<sequence>MVGAPPPPPPPPPPPAPTTEGGGGGEDVAAALFASINALGSEGARAGLKKATRGPVNTDAPAPAASSATKPAAVAGGAPKKTYPPKCELSGNKWAVEYQEGNKELAVEVTSIKQSVYVYKCVKSTIRIKGKPNSICIDACTKVDVIFENALSTCDIVNSKDIQVQCTGMAPSINIDGCVAATCYLSAESKETAHVITSKSAAINLIVPTGDDDIKETPIPEQFLTKFVNGEWVTEAVSHDD</sequence>
<dbReference type="PROSITE" id="PS51329">
    <property type="entry name" value="C_CAP_COFACTOR_C"/>
    <property type="match status" value="1"/>
</dbReference>
<evidence type="ECO:0000313" key="5">
    <source>
        <dbReference type="Proteomes" id="UP000218209"/>
    </source>
</evidence>
<dbReference type="InterPro" id="IPR036223">
    <property type="entry name" value="CAP_C_sf"/>
</dbReference>
<dbReference type="EMBL" id="KV918841">
    <property type="protein sequence ID" value="OSX77356.1"/>
    <property type="molecule type" value="Genomic_DNA"/>
</dbReference>
<protein>
    <recommendedName>
        <fullName evidence="3">C-CAP/cofactor C-like domain-containing protein</fullName>
    </recommendedName>
</protein>
<dbReference type="GO" id="GO:0003779">
    <property type="term" value="F:actin binding"/>
    <property type="evidence" value="ECO:0007669"/>
    <property type="project" value="InterPro"/>
</dbReference>
<accession>A0A1X6P9D4</accession>
<dbReference type="InterPro" id="IPR006599">
    <property type="entry name" value="CARP_motif"/>
</dbReference>
<feature type="compositionally biased region" description="Low complexity" evidence="2">
    <location>
        <begin position="60"/>
        <end position="77"/>
    </location>
</feature>
<gene>
    <name evidence="4" type="ORF">BU14_0152s0051</name>
</gene>
<comment type="similarity">
    <text evidence="1">Belongs to the CAP family.</text>
</comment>
<name>A0A1X6P9D4_PORUM</name>
<dbReference type="SUPFAM" id="SSF101447">
    <property type="entry name" value="Formin homology 2 domain (FH2 domain)"/>
    <property type="match status" value="1"/>
</dbReference>
<dbReference type="GO" id="GO:0019933">
    <property type="term" value="P:cAMP-mediated signaling"/>
    <property type="evidence" value="ECO:0007669"/>
    <property type="project" value="TreeGrafter"/>
</dbReference>
<dbReference type="SUPFAM" id="SSF69340">
    <property type="entry name" value="C-terminal domain of adenylylcyclase associated protein"/>
    <property type="match status" value="1"/>
</dbReference>
<evidence type="ECO:0000313" key="4">
    <source>
        <dbReference type="EMBL" id="OSX77356.1"/>
    </source>
</evidence>
<dbReference type="SMART" id="SM00673">
    <property type="entry name" value="CARP"/>
    <property type="match status" value="2"/>
</dbReference>
<dbReference type="GO" id="GO:0007015">
    <property type="term" value="P:actin filament organization"/>
    <property type="evidence" value="ECO:0007669"/>
    <property type="project" value="TreeGrafter"/>
</dbReference>
<dbReference type="InterPro" id="IPR016098">
    <property type="entry name" value="CAP/MinC_C"/>
</dbReference>
<evidence type="ECO:0000259" key="3">
    <source>
        <dbReference type="PROSITE" id="PS51329"/>
    </source>
</evidence>
<dbReference type="Gene3D" id="2.160.20.70">
    <property type="match status" value="1"/>
</dbReference>
<dbReference type="AlphaFoldDB" id="A0A1X6P9D4"/>
<dbReference type="GO" id="GO:0005737">
    <property type="term" value="C:cytoplasm"/>
    <property type="evidence" value="ECO:0007669"/>
    <property type="project" value="TreeGrafter"/>
</dbReference>
<feature type="region of interest" description="Disordered" evidence="2">
    <location>
        <begin position="1"/>
        <end position="28"/>
    </location>
</feature>
<feature type="domain" description="C-CAP/cofactor C-like" evidence="3">
    <location>
        <begin position="84"/>
        <end position="219"/>
    </location>
</feature>
<dbReference type="InterPro" id="IPR017901">
    <property type="entry name" value="C-CAP_CF_C-like"/>
</dbReference>
<dbReference type="Proteomes" id="UP000218209">
    <property type="component" value="Unassembled WGS sequence"/>
</dbReference>
<evidence type="ECO:0000256" key="1">
    <source>
        <dbReference type="ARBA" id="ARBA00007659"/>
    </source>
</evidence>
<organism evidence="4 5">
    <name type="scientific">Porphyra umbilicalis</name>
    <name type="common">Purple laver</name>
    <name type="synonym">Red alga</name>
    <dbReference type="NCBI Taxonomy" id="2786"/>
    <lineage>
        <taxon>Eukaryota</taxon>
        <taxon>Rhodophyta</taxon>
        <taxon>Bangiophyceae</taxon>
        <taxon>Bangiales</taxon>
        <taxon>Bangiaceae</taxon>
        <taxon>Porphyra</taxon>
    </lineage>
</organism>
<dbReference type="InterPro" id="IPR013912">
    <property type="entry name" value="Adenylate_cyclase-assoc_CAP_C"/>
</dbReference>
<proteinExistence type="inferred from homology"/>
<dbReference type="Pfam" id="PF08603">
    <property type="entry name" value="CAP_C"/>
    <property type="match status" value="1"/>
</dbReference>
<keyword evidence="5" id="KW-1185">Reference proteome</keyword>
<dbReference type="GO" id="GO:0008179">
    <property type="term" value="F:adenylate cyclase binding"/>
    <property type="evidence" value="ECO:0007669"/>
    <property type="project" value="TreeGrafter"/>
</dbReference>
<evidence type="ECO:0000256" key="2">
    <source>
        <dbReference type="SAM" id="MobiDB-lite"/>
    </source>
</evidence>
<dbReference type="InterPro" id="IPR001837">
    <property type="entry name" value="Adenylate_cyclase-assoc_CAP"/>
</dbReference>
<reference evidence="4 5" key="1">
    <citation type="submission" date="2017-03" db="EMBL/GenBank/DDBJ databases">
        <title>WGS assembly of Porphyra umbilicalis.</title>
        <authorList>
            <person name="Brawley S.H."/>
            <person name="Blouin N.A."/>
            <person name="Ficko-Blean E."/>
            <person name="Wheeler G.L."/>
            <person name="Lohr M."/>
            <person name="Goodson H.V."/>
            <person name="Jenkins J.W."/>
            <person name="Blaby-Haas C.E."/>
            <person name="Helliwell K.E."/>
            <person name="Chan C."/>
            <person name="Marriage T."/>
            <person name="Bhattacharya D."/>
            <person name="Klein A.S."/>
            <person name="Badis Y."/>
            <person name="Brodie J."/>
            <person name="Cao Y."/>
            <person name="Collen J."/>
            <person name="Dittami S.M."/>
            <person name="Gachon C.M."/>
            <person name="Green B.R."/>
            <person name="Karpowicz S."/>
            <person name="Kim J.W."/>
            <person name="Kudahl U."/>
            <person name="Lin S."/>
            <person name="Michel G."/>
            <person name="Mittag M."/>
            <person name="Olson B.J."/>
            <person name="Pangilinan J."/>
            <person name="Peng Y."/>
            <person name="Qiu H."/>
            <person name="Shu S."/>
            <person name="Singer J.T."/>
            <person name="Smith A.G."/>
            <person name="Sprecher B.N."/>
            <person name="Wagner V."/>
            <person name="Wang W."/>
            <person name="Wang Z.-Y."/>
            <person name="Yan J."/>
            <person name="Yarish C."/>
            <person name="Zoeuner-Riek S."/>
            <person name="Zhuang Y."/>
            <person name="Zou Y."/>
            <person name="Lindquist E.A."/>
            <person name="Grimwood J."/>
            <person name="Barry K."/>
            <person name="Rokhsar D.S."/>
            <person name="Schmutz J."/>
            <person name="Stiller J.W."/>
            <person name="Grossman A.R."/>
            <person name="Prochnik S.E."/>
        </authorList>
    </citation>
    <scope>NUCLEOTIDE SEQUENCE [LARGE SCALE GENOMIC DNA]</scope>
    <source>
        <strain evidence="4">4086291</strain>
    </source>
</reference>
<dbReference type="PANTHER" id="PTHR10652:SF0">
    <property type="entry name" value="ADENYLYL CYCLASE-ASSOCIATED PROTEIN"/>
    <property type="match status" value="1"/>
</dbReference>